<proteinExistence type="predicted"/>
<name>A0A4P7NUA8_PYROR</name>
<dbReference type="Proteomes" id="UP000294847">
    <property type="component" value="Chromosome 7"/>
</dbReference>
<feature type="compositionally biased region" description="Polar residues" evidence="1">
    <location>
        <begin position="69"/>
        <end position="82"/>
    </location>
</feature>
<feature type="chain" id="PRO_5020665585" evidence="2">
    <location>
        <begin position="27"/>
        <end position="112"/>
    </location>
</feature>
<reference evidence="3 4" key="1">
    <citation type="journal article" date="2019" name="Mol. Biol. Evol.">
        <title>Blast fungal genomes show frequent chromosomal changes, gene gains and losses, and effector gene turnover.</title>
        <authorList>
            <person name="Gomez Luciano L.B."/>
            <person name="Jason Tsai I."/>
            <person name="Chuma I."/>
            <person name="Tosa Y."/>
            <person name="Chen Y.H."/>
            <person name="Li J.Y."/>
            <person name="Li M.Y."/>
            <person name="Jade Lu M.Y."/>
            <person name="Nakayashiki H."/>
            <person name="Li W.H."/>
        </authorList>
    </citation>
    <scope>NUCLEOTIDE SEQUENCE [LARGE SCALE GENOMIC DNA]</scope>
    <source>
        <strain evidence="3">MZ5-1-6</strain>
    </source>
</reference>
<keyword evidence="2" id="KW-0732">Signal</keyword>
<dbReference type="AlphaFoldDB" id="A0A4P7NUA8"/>
<protein>
    <submittedName>
        <fullName evidence="3">Uncharacterized protein</fullName>
    </submittedName>
</protein>
<gene>
    <name evidence="3" type="ORF">PoMZ_12457</name>
</gene>
<feature type="region of interest" description="Disordered" evidence="1">
    <location>
        <begin position="67"/>
        <end position="87"/>
    </location>
</feature>
<feature type="signal peptide" evidence="2">
    <location>
        <begin position="1"/>
        <end position="26"/>
    </location>
</feature>
<evidence type="ECO:0000313" key="3">
    <source>
        <dbReference type="EMBL" id="QBZ65496.1"/>
    </source>
</evidence>
<dbReference type="EMBL" id="CP034210">
    <property type="protein sequence ID" value="QBZ65496.1"/>
    <property type="molecule type" value="Genomic_DNA"/>
</dbReference>
<evidence type="ECO:0000256" key="2">
    <source>
        <dbReference type="SAM" id="SignalP"/>
    </source>
</evidence>
<organism evidence="3 4">
    <name type="scientific">Pyricularia oryzae</name>
    <name type="common">Rice blast fungus</name>
    <name type="synonym">Magnaporthe oryzae</name>
    <dbReference type="NCBI Taxonomy" id="318829"/>
    <lineage>
        <taxon>Eukaryota</taxon>
        <taxon>Fungi</taxon>
        <taxon>Dikarya</taxon>
        <taxon>Ascomycota</taxon>
        <taxon>Pezizomycotina</taxon>
        <taxon>Sordariomycetes</taxon>
        <taxon>Sordariomycetidae</taxon>
        <taxon>Magnaporthales</taxon>
        <taxon>Pyriculariaceae</taxon>
        <taxon>Pyricularia</taxon>
    </lineage>
</organism>
<evidence type="ECO:0000256" key="1">
    <source>
        <dbReference type="SAM" id="MobiDB-lite"/>
    </source>
</evidence>
<accession>A0A4P7NUA8</accession>
<evidence type="ECO:0000313" key="4">
    <source>
        <dbReference type="Proteomes" id="UP000294847"/>
    </source>
</evidence>
<sequence length="112" mass="11315">MPRLFLQLTLLITLLFSTALMANAMAQPAPTPPPQVAAAAVAARQITLSPPDISVDIPTSIPTIRAPGGNTTLSITPSSTSEPEGAAAGLREGSWGAAVYGALVAVVLVVGR</sequence>